<feature type="transmembrane region" description="Helical" evidence="1">
    <location>
        <begin position="12"/>
        <end position="31"/>
    </location>
</feature>
<proteinExistence type="predicted"/>
<feature type="transmembrane region" description="Helical" evidence="1">
    <location>
        <begin position="43"/>
        <end position="63"/>
    </location>
</feature>
<evidence type="ECO:0000313" key="4">
    <source>
        <dbReference type="Proteomes" id="UP000199690"/>
    </source>
</evidence>
<organism evidence="2 5">
    <name type="scientific">Saccharopolyspora kobensis</name>
    <dbReference type="NCBI Taxonomy" id="146035"/>
    <lineage>
        <taxon>Bacteria</taxon>
        <taxon>Bacillati</taxon>
        <taxon>Actinomycetota</taxon>
        <taxon>Actinomycetes</taxon>
        <taxon>Pseudonocardiales</taxon>
        <taxon>Pseudonocardiaceae</taxon>
        <taxon>Saccharopolyspora</taxon>
    </lineage>
</organism>
<reference evidence="4 5" key="1">
    <citation type="submission" date="2016-10" db="EMBL/GenBank/DDBJ databases">
        <authorList>
            <person name="Varghese N."/>
            <person name="Submissions S."/>
        </authorList>
    </citation>
    <scope>NUCLEOTIDE SEQUENCE [LARGE SCALE GENOMIC DNA]</scope>
    <source>
        <strain evidence="5">ATCC 20501</strain>
        <strain evidence="3 4">CGMCC 4.3529</strain>
    </source>
</reference>
<accession>A0A1H5T285</accession>
<name>A0A1H5T285_9PSEU</name>
<protein>
    <submittedName>
        <fullName evidence="2">Uncharacterized protein</fullName>
    </submittedName>
</protein>
<keyword evidence="1" id="KW-1133">Transmembrane helix</keyword>
<gene>
    <name evidence="2" type="ORF">SAMN02982929_00102</name>
    <name evidence="3" type="ORF">SAMN05216506_101930</name>
</gene>
<dbReference type="Proteomes" id="UP000199690">
    <property type="component" value="Unassembled WGS sequence"/>
</dbReference>
<evidence type="ECO:0000313" key="2">
    <source>
        <dbReference type="EMBL" id="SEF56889.1"/>
    </source>
</evidence>
<reference evidence="2" key="2">
    <citation type="submission" date="2016-10" db="EMBL/GenBank/DDBJ databases">
        <authorList>
            <person name="de Groot N.N."/>
        </authorList>
    </citation>
    <scope>NUCLEOTIDE SEQUENCE [LARGE SCALE GENOMIC DNA]</scope>
    <source>
        <strain evidence="2">ATCC 20501</strain>
    </source>
</reference>
<dbReference type="Proteomes" id="UP000236729">
    <property type="component" value="Unassembled WGS sequence"/>
</dbReference>
<dbReference type="AlphaFoldDB" id="A0A1H5T285"/>
<dbReference type="EMBL" id="FNVB01000002">
    <property type="protein sequence ID" value="SEF56889.1"/>
    <property type="molecule type" value="Genomic_DNA"/>
</dbReference>
<evidence type="ECO:0000256" key="1">
    <source>
        <dbReference type="SAM" id="Phobius"/>
    </source>
</evidence>
<dbReference type="EMBL" id="FOME01000001">
    <property type="protein sequence ID" value="SFC51234.1"/>
    <property type="molecule type" value="Genomic_DNA"/>
</dbReference>
<keyword evidence="4" id="KW-1185">Reference proteome</keyword>
<accession>A0A1I1JRP6</accession>
<evidence type="ECO:0000313" key="3">
    <source>
        <dbReference type="EMBL" id="SFC51234.1"/>
    </source>
</evidence>
<evidence type="ECO:0000313" key="5">
    <source>
        <dbReference type="Proteomes" id="UP000236729"/>
    </source>
</evidence>
<sequence length="66" mass="6884">MVRRVCGVVTRRWFRAGLSAIVLAVVAAIGVGAWEPVAAMHPAYATVLVVTGAVALIGVVTGLRQR</sequence>
<keyword evidence="1" id="KW-0472">Membrane</keyword>
<keyword evidence="1" id="KW-0812">Transmembrane</keyword>